<dbReference type="Pfam" id="PF12698">
    <property type="entry name" value="ABC2_membrane_3"/>
    <property type="match status" value="1"/>
</dbReference>
<evidence type="ECO:0000256" key="5">
    <source>
        <dbReference type="ARBA" id="ARBA00022692"/>
    </source>
</evidence>
<dbReference type="InterPro" id="IPR051449">
    <property type="entry name" value="ABC-2_transporter_component"/>
</dbReference>
<sequence>MKKILAIAVFELKKVFKNPHSYILMFGMPLLFTLIFGGLLTNGEEVKPSIIVVDNDESRLSQAFIDDVKNKNFMSVSIASFEHADTEFNDSNISGYVQIDRGFEEKMLKGESPVILFKHSPSFNGTIMVNQILTNSVKRVKIGATASMAYSAITGDNKENIHEDILSELVATSNGIEITLITKSEELVTMNNMSARSAGFTIMFVMMATLISTGVILEAKQTGVWYRLMSTPIAKLELILGYLLAFFLIGWVQFGILMLASTVLFDVYWGNILGNIVLISSILLSTIGIGLFIAGLVRTTEQQAVFGNLVIISTCMLGGVFWPLEIVPDFMLQVAKFVPQYWALEGFTELAVRGGTVVDILGQIIILLAFTVLFLGVGLTRVRFE</sequence>
<keyword evidence="7 8" id="KW-0472">Membrane</keyword>
<dbReference type="Proteomes" id="UP000799092">
    <property type="component" value="Unassembled WGS sequence"/>
</dbReference>
<feature type="transmembrane region" description="Helical" evidence="8">
    <location>
        <begin position="238"/>
        <end position="260"/>
    </location>
</feature>
<dbReference type="OrthoDB" id="266913at2"/>
<evidence type="ECO:0000256" key="3">
    <source>
        <dbReference type="ARBA" id="ARBA00022448"/>
    </source>
</evidence>
<accession>A0A6A8DH89</accession>
<keyword evidence="3" id="KW-0813">Transport</keyword>
<dbReference type="InterPro" id="IPR047817">
    <property type="entry name" value="ABC2_TM_bact-type"/>
</dbReference>
<dbReference type="GO" id="GO:0140359">
    <property type="term" value="F:ABC-type transporter activity"/>
    <property type="evidence" value="ECO:0007669"/>
    <property type="project" value="InterPro"/>
</dbReference>
<dbReference type="InterPro" id="IPR013525">
    <property type="entry name" value="ABC2_TM"/>
</dbReference>
<dbReference type="GO" id="GO:0005886">
    <property type="term" value="C:plasma membrane"/>
    <property type="evidence" value="ECO:0007669"/>
    <property type="project" value="UniProtKB-SubCell"/>
</dbReference>
<dbReference type="Gene3D" id="3.40.1710.10">
    <property type="entry name" value="abc type-2 transporter like domain"/>
    <property type="match status" value="1"/>
</dbReference>
<evidence type="ECO:0000256" key="2">
    <source>
        <dbReference type="ARBA" id="ARBA00007783"/>
    </source>
</evidence>
<evidence type="ECO:0000313" key="10">
    <source>
        <dbReference type="EMBL" id="MRH45068.1"/>
    </source>
</evidence>
<organism evidence="10 11">
    <name type="scientific">Aquibacillus halophilus</name>
    <dbReference type="NCBI Taxonomy" id="930132"/>
    <lineage>
        <taxon>Bacteria</taxon>
        <taxon>Bacillati</taxon>
        <taxon>Bacillota</taxon>
        <taxon>Bacilli</taxon>
        <taxon>Bacillales</taxon>
        <taxon>Bacillaceae</taxon>
        <taxon>Aquibacillus</taxon>
    </lineage>
</organism>
<dbReference type="PROSITE" id="PS51012">
    <property type="entry name" value="ABC_TM2"/>
    <property type="match status" value="1"/>
</dbReference>
<gene>
    <name evidence="10" type="ORF">GH741_20715</name>
</gene>
<dbReference type="PANTHER" id="PTHR30294:SF45">
    <property type="entry name" value="LINEARMYCIN RESISTANCE PERMEASE PROTEIN LNRN"/>
    <property type="match status" value="1"/>
</dbReference>
<evidence type="ECO:0000259" key="9">
    <source>
        <dbReference type="PROSITE" id="PS51012"/>
    </source>
</evidence>
<keyword evidence="4" id="KW-1003">Cell membrane</keyword>
<reference evidence="10" key="1">
    <citation type="submission" date="2019-11" db="EMBL/GenBank/DDBJ databases">
        <authorList>
            <person name="Li J."/>
        </authorList>
    </citation>
    <scope>NUCLEOTIDE SEQUENCE</scope>
    <source>
        <strain evidence="10">B6B</strain>
    </source>
</reference>
<feature type="transmembrane region" description="Helical" evidence="8">
    <location>
        <begin position="304"/>
        <end position="324"/>
    </location>
</feature>
<feature type="transmembrane region" description="Helical" evidence="8">
    <location>
        <begin position="21"/>
        <end position="40"/>
    </location>
</feature>
<feature type="transmembrane region" description="Helical" evidence="8">
    <location>
        <begin position="272"/>
        <end position="297"/>
    </location>
</feature>
<dbReference type="PANTHER" id="PTHR30294">
    <property type="entry name" value="MEMBRANE COMPONENT OF ABC TRANSPORTER YHHJ-RELATED"/>
    <property type="match status" value="1"/>
</dbReference>
<name>A0A6A8DH89_9BACI</name>
<feature type="domain" description="ABC transmembrane type-2" evidence="9">
    <location>
        <begin position="159"/>
        <end position="385"/>
    </location>
</feature>
<feature type="transmembrane region" description="Helical" evidence="8">
    <location>
        <begin position="360"/>
        <end position="379"/>
    </location>
</feature>
<keyword evidence="6 8" id="KW-1133">Transmembrane helix</keyword>
<evidence type="ECO:0000256" key="6">
    <source>
        <dbReference type="ARBA" id="ARBA00022989"/>
    </source>
</evidence>
<evidence type="ECO:0000256" key="4">
    <source>
        <dbReference type="ARBA" id="ARBA00022475"/>
    </source>
</evidence>
<dbReference type="RefSeq" id="WP_153738663.1">
    <property type="nucleotide sequence ID" value="NZ_WJNG01000024.1"/>
</dbReference>
<keyword evidence="5 8" id="KW-0812">Transmembrane</keyword>
<protein>
    <submittedName>
        <fullName evidence="10">ABC transporter permease subunit</fullName>
    </submittedName>
</protein>
<dbReference type="EMBL" id="WJNG01000024">
    <property type="protein sequence ID" value="MRH45068.1"/>
    <property type="molecule type" value="Genomic_DNA"/>
</dbReference>
<evidence type="ECO:0000256" key="8">
    <source>
        <dbReference type="SAM" id="Phobius"/>
    </source>
</evidence>
<proteinExistence type="inferred from homology"/>
<dbReference type="AlphaFoldDB" id="A0A6A8DH89"/>
<comment type="subcellular location">
    <subcellularLocation>
        <location evidence="1">Cell membrane</location>
        <topology evidence="1">Multi-pass membrane protein</topology>
    </subcellularLocation>
</comment>
<evidence type="ECO:0000256" key="7">
    <source>
        <dbReference type="ARBA" id="ARBA00023136"/>
    </source>
</evidence>
<evidence type="ECO:0000313" key="11">
    <source>
        <dbReference type="Proteomes" id="UP000799092"/>
    </source>
</evidence>
<evidence type="ECO:0000256" key="1">
    <source>
        <dbReference type="ARBA" id="ARBA00004651"/>
    </source>
</evidence>
<comment type="similarity">
    <text evidence="2">Belongs to the ABC-2 integral membrane protein family.</text>
</comment>
<comment type="caution">
    <text evidence="10">The sequence shown here is derived from an EMBL/GenBank/DDBJ whole genome shotgun (WGS) entry which is preliminary data.</text>
</comment>
<feature type="transmembrane region" description="Helical" evidence="8">
    <location>
        <begin position="198"/>
        <end position="217"/>
    </location>
</feature>
<keyword evidence="11" id="KW-1185">Reference proteome</keyword>